<dbReference type="InterPro" id="IPR016181">
    <property type="entry name" value="Acyl_CoA_acyltransferase"/>
</dbReference>
<accession>A0A4U0VAQ3</accession>
<dbReference type="STRING" id="329885.A0A4U0VAQ3"/>
<dbReference type="PANTHER" id="PTHR42791:SF14">
    <property type="entry name" value="N-ACETYLTRANSFERASE DOMAIN-CONTAINING PROTEIN"/>
    <property type="match status" value="1"/>
</dbReference>
<evidence type="ECO:0000313" key="2">
    <source>
        <dbReference type="Proteomes" id="UP000310066"/>
    </source>
</evidence>
<organism evidence="1 2">
    <name type="scientific">Friedmanniomyces endolithicus</name>
    <dbReference type="NCBI Taxonomy" id="329885"/>
    <lineage>
        <taxon>Eukaryota</taxon>
        <taxon>Fungi</taxon>
        <taxon>Dikarya</taxon>
        <taxon>Ascomycota</taxon>
        <taxon>Pezizomycotina</taxon>
        <taxon>Dothideomycetes</taxon>
        <taxon>Dothideomycetidae</taxon>
        <taxon>Mycosphaerellales</taxon>
        <taxon>Teratosphaeriaceae</taxon>
        <taxon>Friedmanniomyces</taxon>
    </lineage>
</organism>
<evidence type="ECO:0000313" key="1">
    <source>
        <dbReference type="EMBL" id="TKA45977.1"/>
    </source>
</evidence>
<dbReference type="OrthoDB" id="2115692at2759"/>
<dbReference type="AlphaFoldDB" id="A0A4U0VAQ3"/>
<reference evidence="1 2" key="1">
    <citation type="submission" date="2017-03" db="EMBL/GenBank/DDBJ databases">
        <title>Genomes of endolithic fungi from Antarctica.</title>
        <authorList>
            <person name="Coleine C."/>
            <person name="Masonjones S."/>
            <person name="Stajich J.E."/>
        </authorList>
    </citation>
    <scope>NUCLEOTIDE SEQUENCE [LARGE SCALE GENOMIC DNA]</scope>
    <source>
        <strain evidence="1 2">CCFEE 5311</strain>
    </source>
</reference>
<dbReference type="SUPFAM" id="SSF55729">
    <property type="entry name" value="Acyl-CoA N-acyltransferases (Nat)"/>
    <property type="match status" value="1"/>
</dbReference>
<sequence length="219" mass="24503">MASTSHFTLSRCTPNDMQELIQLYYDCFSPAIRLALMGCSTPLKPGELKRLTDLMTQTMSDSPHDIWIGIKDSQTGRFIAASNWKVHLEGSNAKRQAVEAPPWLEGEDYKSAERLMGVLHEMRQKAMPGPLIHLNICFTDANYRRRGAGGMMLQWGCDLADQLFIPGYIEATTDGNFLYKTFGFYELESIDSGIGEEGVTMRRDARSRPIEGGKAAVLK</sequence>
<dbReference type="InterPro" id="IPR052523">
    <property type="entry name" value="Trichothecene_AcTrans"/>
</dbReference>
<dbReference type="Proteomes" id="UP000310066">
    <property type="component" value="Unassembled WGS sequence"/>
</dbReference>
<gene>
    <name evidence="1" type="ORF">B0A54_03662</name>
</gene>
<evidence type="ECO:0008006" key="3">
    <source>
        <dbReference type="Google" id="ProtNLM"/>
    </source>
</evidence>
<comment type="caution">
    <text evidence="1">The sequence shown here is derived from an EMBL/GenBank/DDBJ whole genome shotgun (WGS) entry which is preliminary data.</text>
</comment>
<name>A0A4U0VAQ3_9PEZI</name>
<protein>
    <recommendedName>
        <fullName evidence="3">N-acetyltransferase domain-containing protein</fullName>
    </recommendedName>
</protein>
<dbReference type="EMBL" id="NAJP01000010">
    <property type="protein sequence ID" value="TKA45977.1"/>
    <property type="molecule type" value="Genomic_DNA"/>
</dbReference>
<dbReference type="PANTHER" id="PTHR42791">
    <property type="entry name" value="GNAT FAMILY ACETYLTRANSFERASE"/>
    <property type="match status" value="1"/>
</dbReference>
<dbReference type="Gene3D" id="3.40.630.30">
    <property type="match status" value="1"/>
</dbReference>
<proteinExistence type="predicted"/>